<feature type="compositionally biased region" description="Low complexity" evidence="5">
    <location>
        <begin position="202"/>
        <end position="215"/>
    </location>
</feature>
<dbReference type="Pfam" id="PF04434">
    <property type="entry name" value="SWIM"/>
    <property type="match status" value="1"/>
</dbReference>
<evidence type="ECO:0000256" key="5">
    <source>
        <dbReference type="SAM" id="MobiDB-lite"/>
    </source>
</evidence>
<dbReference type="Proteomes" id="UP001374535">
    <property type="component" value="Chromosome 7"/>
</dbReference>
<evidence type="ECO:0000256" key="4">
    <source>
        <dbReference type="PROSITE-ProRule" id="PRU00325"/>
    </source>
</evidence>
<keyword evidence="2 4" id="KW-0863">Zinc-finger</keyword>
<evidence type="ECO:0000256" key="1">
    <source>
        <dbReference type="ARBA" id="ARBA00022723"/>
    </source>
</evidence>
<keyword evidence="8" id="KW-1185">Reference proteome</keyword>
<evidence type="ECO:0000313" key="8">
    <source>
        <dbReference type="Proteomes" id="UP001374535"/>
    </source>
</evidence>
<evidence type="ECO:0000256" key="3">
    <source>
        <dbReference type="ARBA" id="ARBA00022833"/>
    </source>
</evidence>
<feature type="compositionally biased region" description="Basic residues" evidence="5">
    <location>
        <begin position="170"/>
        <end position="179"/>
    </location>
</feature>
<name>A0AAQ3RSL5_VIGMU</name>
<feature type="region of interest" description="Disordered" evidence="5">
    <location>
        <begin position="121"/>
        <end position="151"/>
    </location>
</feature>
<evidence type="ECO:0000313" key="7">
    <source>
        <dbReference type="EMBL" id="WVZ03663.1"/>
    </source>
</evidence>
<dbReference type="EMBL" id="CP144694">
    <property type="protein sequence ID" value="WVZ03663.1"/>
    <property type="molecule type" value="Genomic_DNA"/>
</dbReference>
<accession>A0AAQ3RSL5</accession>
<gene>
    <name evidence="7" type="ORF">V8G54_024469</name>
</gene>
<protein>
    <recommendedName>
        <fullName evidence="6">SWIM-type domain-containing protein</fullName>
    </recommendedName>
</protein>
<dbReference type="PANTHER" id="PTHR31973:SF187">
    <property type="entry name" value="MUTATOR TRANSPOSASE MUDRA PROTEIN"/>
    <property type="match status" value="1"/>
</dbReference>
<feature type="region of interest" description="Disordered" evidence="5">
    <location>
        <begin position="170"/>
        <end position="215"/>
    </location>
</feature>
<dbReference type="PROSITE" id="PS50966">
    <property type="entry name" value="ZF_SWIM"/>
    <property type="match status" value="1"/>
</dbReference>
<dbReference type="GO" id="GO:0008270">
    <property type="term" value="F:zinc ion binding"/>
    <property type="evidence" value="ECO:0007669"/>
    <property type="project" value="UniProtKB-KW"/>
</dbReference>
<dbReference type="InterPro" id="IPR007527">
    <property type="entry name" value="Znf_SWIM"/>
</dbReference>
<keyword evidence="3" id="KW-0862">Zinc</keyword>
<sequence>MSSELFPDLRLDFAQECKRLSVVYFDDPSAGGEKFEVTHGFTMNKFIVDLSNNSCSCYSWDLIGIPCRHGIAAINYKLLNPEDYVHVYYKKQAYVTCYAPKIVPINGQQMWPTSENTPLLLPPIYKTPPGRPKRLRRREADEPVSHTKLSKKHAIMKCSSCKEFGHNVRSCRRKNRNKNTRGTSSVEGSGSRPRSKAEAPPSTSQGAAAGTASTAHSGLSFSGAAAASRGQAIGRTASRLGKLWKHHLEHWDMAWHIQRLNI</sequence>
<dbReference type="AlphaFoldDB" id="A0AAQ3RSL5"/>
<keyword evidence="1" id="KW-0479">Metal-binding</keyword>
<dbReference type="PANTHER" id="PTHR31973">
    <property type="entry name" value="POLYPROTEIN, PUTATIVE-RELATED"/>
    <property type="match status" value="1"/>
</dbReference>
<evidence type="ECO:0000259" key="6">
    <source>
        <dbReference type="PROSITE" id="PS50966"/>
    </source>
</evidence>
<reference evidence="7 8" key="1">
    <citation type="journal article" date="2023" name="Life. Sci Alliance">
        <title>Evolutionary insights into 3D genome organization and epigenetic landscape of Vigna mungo.</title>
        <authorList>
            <person name="Junaid A."/>
            <person name="Singh B."/>
            <person name="Bhatia S."/>
        </authorList>
    </citation>
    <scope>NUCLEOTIDE SEQUENCE [LARGE SCALE GENOMIC DNA]</scope>
    <source>
        <strain evidence="7">Urdbean</strain>
    </source>
</reference>
<proteinExistence type="predicted"/>
<feature type="domain" description="SWIM-type" evidence="6">
    <location>
        <begin position="46"/>
        <end position="78"/>
    </location>
</feature>
<evidence type="ECO:0000256" key="2">
    <source>
        <dbReference type="ARBA" id="ARBA00022771"/>
    </source>
</evidence>
<dbReference type="SMART" id="SM00575">
    <property type="entry name" value="ZnF_PMZ"/>
    <property type="match status" value="1"/>
</dbReference>
<dbReference type="InterPro" id="IPR006564">
    <property type="entry name" value="Znf_PMZ"/>
</dbReference>
<organism evidence="7 8">
    <name type="scientific">Vigna mungo</name>
    <name type="common">Black gram</name>
    <name type="synonym">Phaseolus mungo</name>
    <dbReference type="NCBI Taxonomy" id="3915"/>
    <lineage>
        <taxon>Eukaryota</taxon>
        <taxon>Viridiplantae</taxon>
        <taxon>Streptophyta</taxon>
        <taxon>Embryophyta</taxon>
        <taxon>Tracheophyta</taxon>
        <taxon>Spermatophyta</taxon>
        <taxon>Magnoliopsida</taxon>
        <taxon>eudicotyledons</taxon>
        <taxon>Gunneridae</taxon>
        <taxon>Pentapetalae</taxon>
        <taxon>rosids</taxon>
        <taxon>fabids</taxon>
        <taxon>Fabales</taxon>
        <taxon>Fabaceae</taxon>
        <taxon>Papilionoideae</taxon>
        <taxon>50 kb inversion clade</taxon>
        <taxon>NPAAA clade</taxon>
        <taxon>indigoferoid/millettioid clade</taxon>
        <taxon>Phaseoleae</taxon>
        <taxon>Vigna</taxon>
    </lineage>
</organism>